<dbReference type="Proteomes" id="UP001500279">
    <property type="component" value="Unassembled WGS sequence"/>
</dbReference>
<dbReference type="CDD" id="cd04235">
    <property type="entry name" value="AAK_CK"/>
    <property type="match status" value="1"/>
</dbReference>
<evidence type="ECO:0000313" key="7">
    <source>
        <dbReference type="Proteomes" id="UP001500279"/>
    </source>
</evidence>
<sequence length="308" mass="32294">MRIVAALGGNALIRRGQPLSVQTQRDNLVAAAQALAPLARTHELLITHGNGPQVGLLALQAAAYAGQSGGEATPLDVLGAESEGMVGYLIEQALANLLPERRFATLLTQVEVDSADPAFAHPSKPIGPLYSEAELAALVRPAHWQFGRDGERWRRLVASPRPLQVLELPVIRLLLEQGVSVICGGGGGIPVLRRDGVVHGVEAVIDKDHASGLLARQLGADLLLLLTDVPGVAPDFRAAEPQWLHRTTPAALRELALPAGSMGPKVQACIEFVEAGGPRAAIGRLEDATALVSGSAGTQLSKLRPAPR</sequence>
<dbReference type="PRINTS" id="PR01469">
    <property type="entry name" value="CARBMTKINASE"/>
</dbReference>
<comment type="caution">
    <text evidence="6">The sequence shown here is derived from an EMBL/GenBank/DDBJ whole genome shotgun (WGS) entry which is preliminary data.</text>
</comment>
<dbReference type="Gene3D" id="3.40.1160.10">
    <property type="entry name" value="Acetylglutamate kinase-like"/>
    <property type="match status" value="1"/>
</dbReference>
<keyword evidence="2 4" id="KW-0808">Transferase</keyword>
<dbReference type="EMBL" id="BAAAEW010000003">
    <property type="protein sequence ID" value="GAA0741147.1"/>
    <property type="molecule type" value="Genomic_DNA"/>
</dbReference>
<evidence type="ECO:0000256" key="1">
    <source>
        <dbReference type="ARBA" id="ARBA00011066"/>
    </source>
</evidence>
<evidence type="ECO:0000256" key="2">
    <source>
        <dbReference type="ARBA" id="ARBA00022679"/>
    </source>
</evidence>
<evidence type="ECO:0000256" key="4">
    <source>
        <dbReference type="PIRNR" id="PIRNR000723"/>
    </source>
</evidence>
<feature type="domain" description="Aspartate/glutamate/uridylate kinase" evidence="5">
    <location>
        <begin position="1"/>
        <end position="282"/>
    </location>
</feature>
<dbReference type="PANTHER" id="PTHR30409">
    <property type="entry name" value="CARBAMATE KINASE"/>
    <property type="match status" value="1"/>
</dbReference>
<proteinExistence type="inferred from homology"/>
<dbReference type="PANTHER" id="PTHR30409:SF1">
    <property type="entry name" value="CARBAMATE KINASE-RELATED"/>
    <property type="match status" value="1"/>
</dbReference>
<dbReference type="Pfam" id="PF00696">
    <property type="entry name" value="AA_kinase"/>
    <property type="match status" value="1"/>
</dbReference>
<dbReference type="NCBIfam" id="NF009008">
    <property type="entry name" value="PRK12354.1"/>
    <property type="match status" value="1"/>
</dbReference>
<protein>
    <recommendedName>
        <fullName evidence="4">Carbamate kinase</fullName>
    </recommendedName>
</protein>
<evidence type="ECO:0000259" key="5">
    <source>
        <dbReference type="Pfam" id="PF00696"/>
    </source>
</evidence>
<gene>
    <name evidence="6" type="primary">arcC</name>
    <name evidence="6" type="ORF">GCM10009107_03480</name>
</gene>
<evidence type="ECO:0000256" key="3">
    <source>
        <dbReference type="ARBA" id="ARBA00022777"/>
    </source>
</evidence>
<keyword evidence="7" id="KW-1185">Reference proteome</keyword>
<evidence type="ECO:0000313" key="6">
    <source>
        <dbReference type="EMBL" id="GAA0741147.1"/>
    </source>
</evidence>
<keyword evidence="3 4" id="KW-0418">Kinase</keyword>
<reference evidence="6 7" key="1">
    <citation type="journal article" date="2019" name="Int. J. Syst. Evol. Microbiol.">
        <title>The Global Catalogue of Microorganisms (GCM) 10K type strain sequencing project: providing services to taxonomists for standard genome sequencing and annotation.</title>
        <authorList>
            <consortium name="The Broad Institute Genomics Platform"/>
            <consortium name="The Broad Institute Genome Sequencing Center for Infectious Disease"/>
            <person name="Wu L."/>
            <person name="Ma J."/>
        </authorList>
    </citation>
    <scope>NUCLEOTIDE SEQUENCE [LARGE SCALE GENOMIC DNA]</scope>
    <source>
        <strain evidence="6 7">JCM 15503</strain>
    </source>
</reference>
<dbReference type="SUPFAM" id="SSF53633">
    <property type="entry name" value="Carbamate kinase-like"/>
    <property type="match status" value="1"/>
</dbReference>
<dbReference type="InterPro" id="IPR001048">
    <property type="entry name" value="Asp/Glu/Uridylate_kinase"/>
</dbReference>
<dbReference type="InterPro" id="IPR036393">
    <property type="entry name" value="AceGlu_kinase-like_sf"/>
</dbReference>
<accession>A0ABN1JJI9</accession>
<dbReference type="RefSeq" id="WP_231011678.1">
    <property type="nucleotide sequence ID" value="NZ_BAAAEW010000003.1"/>
</dbReference>
<dbReference type="PIRSF" id="PIRSF000723">
    <property type="entry name" value="Carbamate_kin"/>
    <property type="match status" value="1"/>
</dbReference>
<comment type="similarity">
    <text evidence="1 4">Belongs to the carbamate kinase family.</text>
</comment>
<dbReference type="GO" id="GO:0016301">
    <property type="term" value="F:kinase activity"/>
    <property type="evidence" value="ECO:0007669"/>
    <property type="project" value="UniProtKB-KW"/>
</dbReference>
<dbReference type="InterPro" id="IPR003964">
    <property type="entry name" value="Carb_kinase"/>
</dbReference>
<name>A0ABN1JJI9_9BURK</name>
<organism evidence="6 7">
    <name type="scientific">Ideonella azotifigens</name>
    <dbReference type="NCBI Taxonomy" id="513160"/>
    <lineage>
        <taxon>Bacteria</taxon>
        <taxon>Pseudomonadati</taxon>
        <taxon>Pseudomonadota</taxon>
        <taxon>Betaproteobacteria</taxon>
        <taxon>Burkholderiales</taxon>
        <taxon>Sphaerotilaceae</taxon>
        <taxon>Ideonella</taxon>
    </lineage>
</organism>